<dbReference type="InterPro" id="IPR003141">
    <property type="entry name" value="Pol/His_phosphatase_N"/>
</dbReference>
<evidence type="ECO:0000313" key="5">
    <source>
        <dbReference type="EMBL" id="MFD2919684.1"/>
    </source>
</evidence>
<evidence type="ECO:0000256" key="1">
    <source>
        <dbReference type="ARBA" id="ARBA00022634"/>
    </source>
</evidence>
<gene>
    <name evidence="5" type="ORF">ACFS6H_08205</name>
</gene>
<organism evidence="5 6">
    <name type="scientific">Terrimonas rubra</name>
    <dbReference type="NCBI Taxonomy" id="1035890"/>
    <lineage>
        <taxon>Bacteria</taxon>
        <taxon>Pseudomonadati</taxon>
        <taxon>Bacteroidota</taxon>
        <taxon>Chitinophagia</taxon>
        <taxon>Chitinophagales</taxon>
        <taxon>Chitinophagaceae</taxon>
        <taxon>Terrimonas</taxon>
    </lineage>
</organism>
<accession>A0ABW6A2W6</accession>
<dbReference type="SUPFAM" id="SSF89550">
    <property type="entry name" value="PHP domain-like"/>
    <property type="match status" value="1"/>
</dbReference>
<dbReference type="SMART" id="SM00278">
    <property type="entry name" value="HhH1"/>
    <property type="match status" value="3"/>
</dbReference>
<dbReference type="InterPro" id="IPR050243">
    <property type="entry name" value="PHP_phosphatase"/>
</dbReference>
<dbReference type="InterPro" id="IPR003583">
    <property type="entry name" value="Hlx-hairpin-Hlx_DNA-bd_motif"/>
</dbReference>
<dbReference type="PANTHER" id="PTHR36928">
    <property type="entry name" value="PHOSPHATASE YCDX-RELATED"/>
    <property type="match status" value="1"/>
</dbReference>
<keyword evidence="6" id="KW-1185">Reference proteome</keyword>
<dbReference type="InterPro" id="IPR010996">
    <property type="entry name" value="HHH_MUS81"/>
</dbReference>
<dbReference type="InterPro" id="IPR022311">
    <property type="entry name" value="PolX-like"/>
</dbReference>
<dbReference type="Pfam" id="PF14716">
    <property type="entry name" value="HHH_8"/>
    <property type="match status" value="1"/>
</dbReference>
<dbReference type="Proteomes" id="UP001597511">
    <property type="component" value="Unassembled WGS sequence"/>
</dbReference>
<dbReference type="Pfam" id="PF14520">
    <property type="entry name" value="HHH_5"/>
    <property type="match status" value="1"/>
</dbReference>
<dbReference type="Gene3D" id="1.10.150.20">
    <property type="entry name" value="5' to 3' exonuclease, C-terminal subdomain"/>
    <property type="match status" value="1"/>
</dbReference>
<dbReference type="InterPro" id="IPR016195">
    <property type="entry name" value="Pol/histidinol_Pase-like"/>
</dbReference>
<dbReference type="InterPro" id="IPR027421">
    <property type="entry name" value="DNA_pol_lamdba_lyase_dom_sf"/>
</dbReference>
<feature type="domain" description="Polymerase/histidinol phosphatase N-terminal" evidence="4">
    <location>
        <begin position="322"/>
        <end position="401"/>
    </location>
</feature>
<reference evidence="6" key="1">
    <citation type="journal article" date="2019" name="Int. J. Syst. Evol. Microbiol.">
        <title>The Global Catalogue of Microorganisms (GCM) 10K type strain sequencing project: providing services to taxonomists for standard genome sequencing and annotation.</title>
        <authorList>
            <consortium name="The Broad Institute Genomics Platform"/>
            <consortium name="The Broad Institute Genome Sequencing Center for Infectious Disease"/>
            <person name="Wu L."/>
            <person name="Ma J."/>
        </authorList>
    </citation>
    <scope>NUCLEOTIDE SEQUENCE [LARGE SCALE GENOMIC DNA]</scope>
    <source>
        <strain evidence="6">KCTC 23299</strain>
    </source>
</reference>
<dbReference type="SMART" id="SM00481">
    <property type="entry name" value="POLIIIAc"/>
    <property type="match status" value="1"/>
</dbReference>
<dbReference type="Gene3D" id="1.10.150.110">
    <property type="entry name" value="DNA polymerase beta, N-terminal domain-like"/>
    <property type="match status" value="1"/>
</dbReference>
<dbReference type="PIRSF" id="PIRSF005047">
    <property type="entry name" value="UCP005047_YshC"/>
    <property type="match status" value="1"/>
</dbReference>
<dbReference type="PANTHER" id="PTHR36928:SF1">
    <property type="entry name" value="PHOSPHATASE YCDX-RELATED"/>
    <property type="match status" value="1"/>
</dbReference>
<name>A0ABW6A2W6_9BACT</name>
<dbReference type="RefSeq" id="WP_386097114.1">
    <property type="nucleotide sequence ID" value="NZ_JBHUOZ010000001.1"/>
</dbReference>
<keyword evidence="1" id="KW-0237">DNA synthesis</keyword>
<dbReference type="SUPFAM" id="SSF47802">
    <property type="entry name" value="DNA polymerase beta, N-terminal domain-like"/>
    <property type="match status" value="1"/>
</dbReference>
<feature type="domain" description="Helix-hairpin-helix DNA-binding motif class 1" evidence="3">
    <location>
        <begin position="91"/>
        <end position="110"/>
    </location>
</feature>
<comment type="caution">
    <text evidence="5">The sequence shown here is derived from an EMBL/GenBank/DDBJ whole genome shotgun (WGS) entry which is preliminary data.</text>
</comment>
<sequence>MMDNAAIADNFSLLSKLMDIHGENSFKSKTYSIAAFYIEKLPEQLGNTDRSAFARIKGIGDSVAKKIIEMLDTGALTVLNEIIADTPPGVIELLNIKGIGPKKIHTIWKEMGIESIGELQYACNENRLTLYKGFGATTQQKVLEAINFYLANQGHFLYAQLHPVFPQVQQYLQQLFGAGKVALTGAFKRQMPTIEEMAFVVNETNDTIKPKFISAFPPDLLEETDNSLLYQLKNGLRLRLYTGTTHFAQRVFDHSGSPEFVTSFYQEFPNLAIDTASPDDTQYFTAAGIAYIPPCLRETTTIIKTAAQKQLPVLIQPGDIKGIIHNHSNWSDGTNTIEEMAQALIAQGKEYLVLSDHSKSATYANGLTEQRIAEQHRYIDELNKKLAPFKIYKSIECDILGTGQLDYSNDVLSTFDLVIASVHSNLQMNEEKAMQRLLTAIQNPYTTILGHMTGRLLLSRNGYPVDHKTIIDACAAHNVAIELNAHPRRLDIDWQWIPYALEKNVLISINPDAHFIEGFNDVTYGVLAAQKGGLTKENNLSSFSLQQFDDYVQQRKAGIR</sequence>
<dbReference type="Gene3D" id="3.20.20.140">
    <property type="entry name" value="Metal-dependent hydrolases"/>
    <property type="match status" value="1"/>
</dbReference>
<dbReference type="InterPro" id="IPR004013">
    <property type="entry name" value="PHP_dom"/>
</dbReference>
<evidence type="ECO:0000259" key="4">
    <source>
        <dbReference type="SMART" id="SM00481"/>
    </source>
</evidence>
<proteinExistence type="predicted"/>
<protein>
    <submittedName>
        <fullName evidence="5">Helix-hairpin-helix domain-containing protein</fullName>
    </submittedName>
</protein>
<evidence type="ECO:0000313" key="6">
    <source>
        <dbReference type="Proteomes" id="UP001597511"/>
    </source>
</evidence>
<feature type="domain" description="Helix-hairpin-helix DNA-binding motif class 1" evidence="3">
    <location>
        <begin position="51"/>
        <end position="70"/>
    </location>
</feature>
<dbReference type="Pfam" id="PF02811">
    <property type="entry name" value="PHP"/>
    <property type="match status" value="1"/>
</dbReference>
<dbReference type="CDD" id="cd07436">
    <property type="entry name" value="PHP_PolX"/>
    <property type="match status" value="1"/>
</dbReference>
<dbReference type="EMBL" id="JBHUOZ010000001">
    <property type="protein sequence ID" value="MFD2919684.1"/>
    <property type="molecule type" value="Genomic_DNA"/>
</dbReference>
<dbReference type="InterPro" id="IPR047967">
    <property type="entry name" value="PolX_PHP"/>
</dbReference>
<evidence type="ECO:0000256" key="2">
    <source>
        <dbReference type="ARBA" id="ARBA00022705"/>
    </source>
</evidence>
<evidence type="ECO:0000259" key="3">
    <source>
        <dbReference type="SMART" id="SM00278"/>
    </source>
</evidence>
<feature type="domain" description="Helix-hairpin-helix DNA-binding motif class 1" evidence="3">
    <location>
        <begin position="126"/>
        <end position="145"/>
    </location>
</feature>
<keyword evidence="2" id="KW-0235">DNA replication</keyword>